<feature type="non-terminal residue" evidence="1">
    <location>
        <position position="1"/>
    </location>
</feature>
<accession>A0AAN9A4S9</accession>
<organism evidence="1 2">
    <name type="scientific">Halocaridina rubra</name>
    <name type="common">Hawaiian red shrimp</name>
    <dbReference type="NCBI Taxonomy" id="373956"/>
    <lineage>
        <taxon>Eukaryota</taxon>
        <taxon>Metazoa</taxon>
        <taxon>Ecdysozoa</taxon>
        <taxon>Arthropoda</taxon>
        <taxon>Crustacea</taxon>
        <taxon>Multicrustacea</taxon>
        <taxon>Malacostraca</taxon>
        <taxon>Eumalacostraca</taxon>
        <taxon>Eucarida</taxon>
        <taxon>Decapoda</taxon>
        <taxon>Pleocyemata</taxon>
        <taxon>Caridea</taxon>
        <taxon>Atyoidea</taxon>
        <taxon>Atyidae</taxon>
        <taxon>Halocaridina</taxon>
    </lineage>
</organism>
<comment type="caution">
    <text evidence="1">The sequence shown here is derived from an EMBL/GenBank/DDBJ whole genome shotgun (WGS) entry which is preliminary data.</text>
</comment>
<dbReference type="AlphaFoldDB" id="A0AAN9A4S9"/>
<keyword evidence="2" id="KW-1185">Reference proteome</keyword>
<name>A0AAN9A4S9_HALRR</name>
<evidence type="ECO:0000313" key="2">
    <source>
        <dbReference type="Proteomes" id="UP001381693"/>
    </source>
</evidence>
<proteinExistence type="predicted"/>
<dbReference type="EMBL" id="JAXCGZ010016100">
    <property type="protein sequence ID" value="KAK7069577.1"/>
    <property type="molecule type" value="Genomic_DNA"/>
</dbReference>
<reference evidence="1 2" key="1">
    <citation type="submission" date="2023-11" db="EMBL/GenBank/DDBJ databases">
        <title>Halocaridina rubra genome assembly.</title>
        <authorList>
            <person name="Smith C."/>
        </authorList>
    </citation>
    <scope>NUCLEOTIDE SEQUENCE [LARGE SCALE GENOMIC DNA]</scope>
    <source>
        <strain evidence="1">EP-1</strain>
        <tissue evidence="1">Whole</tissue>
    </source>
</reference>
<protein>
    <submittedName>
        <fullName evidence="1">Uncharacterized protein</fullName>
    </submittedName>
</protein>
<dbReference type="Proteomes" id="UP001381693">
    <property type="component" value="Unassembled WGS sequence"/>
</dbReference>
<gene>
    <name evidence="1" type="ORF">SK128_020583</name>
</gene>
<sequence>DHNENLLAQESISERIQHITLRAQQLDDLMFPSAAPSAAATAKTSTLTSSEVQYARVDADQEVSSAF</sequence>
<evidence type="ECO:0000313" key="1">
    <source>
        <dbReference type="EMBL" id="KAK7069577.1"/>
    </source>
</evidence>